<evidence type="ECO:0000313" key="6">
    <source>
        <dbReference type="Proteomes" id="UP000006241"/>
    </source>
</evidence>
<accession>C2FTY5</accession>
<dbReference type="PROSITE" id="PS51118">
    <property type="entry name" value="HTH_HXLR"/>
    <property type="match status" value="1"/>
</dbReference>
<dbReference type="InterPro" id="IPR002577">
    <property type="entry name" value="HTH_HxlR"/>
</dbReference>
<dbReference type="EMBL" id="ACHB01000018">
    <property type="protein sequence ID" value="EEI93615.1"/>
    <property type="molecule type" value="Genomic_DNA"/>
</dbReference>
<sequence>MRKESSANLENETILRDYCQAMKTLQLFSGRWKISILFAIHSSVKTYTELKSLLLNVSDRMLAKQLNELIKDRLLEKRKNQNDFFLSSYLKGTEYL</sequence>
<gene>
    <name evidence="5" type="ORF">HMPREF0765_0767</name>
</gene>
<dbReference type="AlphaFoldDB" id="C2FTY5"/>
<dbReference type="PANTHER" id="PTHR33204:SF38">
    <property type="entry name" value="HTH-TYPE TRANSCRIPTIONAL ACTIVATOR HXLR"/>
    <property type="match status" value="1"/>
</dbReference>
<reference evidence="5 6" key="1">
    <citation type="submission" date="2009-01" db="EMBL/GenBank/DDBJ databases">
        <authorList>
            <person name="Qin X."/>
            <person name="Bachman B."/>
            <person name="Battles P."/>
            <person name="Bell A."/>
            <person name="Bess C."/>
            <person name="Bickham C."/>
            <person name="Chaboub L."/>
            <person name="Chen D."/>
            <person name="Coyle M."/>
            <person name="Deiros D.R."/>
            <person name="Dinh H."/>
            <person name="Forbes L."/>
            <person name="Fowler G."/>
            <person name="Francisco L."/>
            <person name="Fu Q."/>
            <person name="Gubbala S."/>
            <person name="Hale W."/>
            <person name="Han Y."/>
            <person name="Hemphill L."/>
            <person name="Highlander S.K."/>
            <person name="Hirani K."/>
            <person name="Hogues M."/>
            <person name="Jackson L."/>
            <person name="Jakkamsetti A."/>
            <person name="Javaid M."/>
            <person name="Jiang H."/>
            <person name="Korchina V."/>
            <person name="Kovar C."/>
            <person name="Lara F."/>
            <person name="Lee S."/>
            <person name="Mata R."/>
            <person name="Mathew T."/>
            <person name="Moen C."/>
            <person name="Morales K."/>
            <person name="Munidasa M."/>
            <person name="Nazareth L."/>
            <person name="Ngo R."/>
            <person name="Nguyen L."/>
            <person name="Okwuonu G."/>
            <person name="Ongeri F."/>
            <person name="Patil S."/>
            <person name="Petrosino J."/>
            <person name="Pham C."/>
            <person name="Pham P."/>
            <person name="Pu L.-L."/>
            <person name="Puazo M."/>
            <person name="Raj R."/>
            <person name="Reid J."/>
            <person name="Rouhana J."/>
            <person name="Saada N."/>
            <person name="Shang Y."/>
            <person name="Simmons D."/>
            <person name="Thornton R."/>
            <person name="Warren J."/>
            <person name="Weissenberger G."/>
            <person name="Zhang J."/>
            <person name="Zhang L."/>
            <person name="Zhou C."/>
            <person name="Zhu D."/>
            <person name="Muzny D."/>
            <person name="Worley K."/>
            <person name="Gibbs R."/>
        </authorList>
    </citation>
    <scope>NUCLEOTIDE SEQUENCE [LARGE SCALE GENOMIC DNA]</scope>
    <source>
        <strain evidence="5 6">ATCC 33300</strain>
    </source>
</reference>
<dbReference type="InterPro" id="IPR036390">
    <property type="entry name" value="WH_DNA-bd_sf"/>
</dbReference>
<dbReference type="PANTHER" id="PTHR33204">
    <property type="entry name" value="TRANSCRIPTIONAL REGULATOR, MARR FAMILY"/>
    <property type="match status" value="1"/>
</dbReference>
<dbReference type="Gene3D" id="1.10.10.10">
    <property type="entry name" value="Winged helix-like DNA-binding domain superfamily/Winged helix DNA-binding domain"/>
    <property type="match status" value="1"/>
</dbReference>
<name>C2FTY5_SPHSI</name>
<dbReference type="Proteomes" id="UP000006241">
    <property type="component" value="Unassembled WGS sequence"/>
</dbReference>
<dbReference type="InterPro" id="IPR036388">
    <property type="entry name" value="WH-like_DNA-bd_sf"/>
</dbReference>
<evidence type="ECO:0000259" key="4">
    <source>
        <dbReference type="PROSITE" id="PS51118"/>
    </source>
</evidence>
<dbReference type="Pfam" id="PF01638">
    <property type="entry name" value="HxlR"/>
    <property type="match status" value="1"/>
</dbReference>
<evidence type="ECO:0000256" key="1">
    <source>
        <dbReference type="ARBA" id="ARBA00023015"/>
    </source>
</evidence>
<dbReference type="RefSeq" id="WP_003005616.1">
    <property type="nucleotide sequence ID" value="NZ_GG668631.1"/>
</dbReference>
<evidence type="ECO:0000313" key="5">
    <source>
        <dbReference type="EMBL" id="EEI93615.1"/>
    </source>
</evidence>
<dbReference type="SUPFAM" id="SSF46785">
    <property type="entry name" value="Winged helix' DNA-binding domain"/>
    <property type="match status" value="1"/>
</dbReference>
<keyword evidence="3" id="KW-0804">Transcription</keyword>
<proteinExistence type="predicted"/>
<protein>
    <recommendedName>
        <fullName evidence="4">HTH hxlR-type domain-containing protein</fullName>
    </recommendedName>
</protein>
<comment type="caution">
    <text evidence="5">The sequence shown here is derived from an EMBL/GenBank/DDBJ whole genome shotgun (WGS) entry which is preliminary data.</text>
</comment>
<keyword evidence="1" id="KW-0805">Transcription regulation</keyword>
<evidence type="ECO:0000256" key="3">
    <source>
        <dbReference type="ARBA" id="ARBA00023163"/>
    </source>
</evidence>
<organism evidence="5 6">
    <name type="scientific">Sphingobacterium spiritivorum ATCC 33300</name>
    <dbReference type="NCBI Taxonomy" id="525372"/>
    <lineage>
        <taxon>Bacteria</taxon>
        <taxon>Pseudomonadati</taxon>
        <taxon>Bacteroidota</taxon>
        <taxon>Sphingobacteriia</taxon>
        <taxon>Sphingobacteriales</taxon>
        <taxon>Sphingobacteriaceae</taxon>
        <taxon>Sphingobacterium</taxon>
    </lineage>
</organism>
<dbReference type="GO" id="GO:0003677">
    <property type="term" value="F:DNA binding"/>
    <property type="evidence" value="ECO:0007669"/>
    <property type="project" value="UniProtKB-KW"/>
</dbReference>
<feature type="domain" description="HTH hxlR-type" evidence="4">
    <location>
        <begin position="19"/>
        <end position="96"/>
    </location>
</feature>
<keyword evidence="2" id="KW-0238">DNA-binding</keyword>
<evidence type="ECO:0000256" key="2">
    <source>
        <dbReference type="ARBA" id="ARBA00023125"/>
    </source>
</evidence>
<dbReference type="HOGENOM" id="CLU_111585_5_2_10"/>